<dbReference type="Pfam" id="PF03793">
    <property type="entry name" value="PASTA"/>
    <property type="match status" value="1"/>
</dbReference>
<comment type="similarity">
    <text evidence="1">In the C-terminal section; belongs to the transpeptidase family.</text>
</comment>
<dbReference type="Gene3D" id="1.10.3810.10">
    <property type="entry name" value="Biosynthetic peptidoglycan transglycosylase-like"/>
    <property type="match status" value="1"/>
</dbReference>
<comment type="catalytic activity">
    <reaction evidence="13">
        <text>[GlcNAc-(1-&gt;4)-Mur2Ac(oyl-L-Ala-gamma-D-Glu-L-Lys-D-Ala-D-Ala)](n)-di-trans,octa-cis-undecaprenyl diphosphate + beta-D-GlcNAc-(1-&gt;4)-Mur2Ac(oyl-L-Ala-gamma-D-Glu-L-Lys-D-Ala-D-Ala)-di-trans,octa-cis-undecaprenyl diphosphate = [GlcNAc-(1-&gt;4)-Mur2Ac(oyl-L-Ala-gamma-D-Glu-L-Lys-D-Ala-D-Ala)](n+1)-di-trans,octa-cis-undecaprenyl diphosphate + di-trans,octa-cis-undecaprenyl diphosphate + H(+)</text>
        <dbReference type="Rhea" id="RHEA:23708"/>
        <dbReference type="Rhea" id="RHEA-COMP:9602"/>
        <dbReference type="Rhea" id="RHEA-COMP:9603"/>
        <dbReference type="ChEBI" id="CHEBI:15378"/>
        <dbReference type="ChEBI" id="CHEBI:58405"/>
        <dbReference type="ChEBI" id="CHEBI:60033"/>
        <dbReference type="ChEBI" id="CHEBI:78435"/>
        <dbReference type="EC" id="2.4.99.28"/>
    </reaction>
</comment>
<evidence type="ECO:0000256" key="2">
    <source>
        <dbReference type="ARBA" id="ARBA00007739"/>
    </source>
</evidence>
<dbReference type="Gene3D" id="3.40.710.10">
    <property type="entry name" value="DD-peptidase/beta-lactamase superfamily"/>
    <property type="match status" value="1"/>
</dbReference>
<evidence type="ECO:0000256" key="4">
    <source>
        <dbReference type="ARBA" id="ARBA00022670"/>
    </source>
</evidence>
<dbReference type="PANTHER" id="PTHR32282">
    <property type="entry name" value="BINDING PROTEIN TRANSPEPTIDASE, PUTATIVE-RELATED"/>
    <property type="match status" value="1"/>
</dbReference>
<feature type="compositionally biased region" description="Pro residues" evidence="14">
    <location>
        <begin position="795"/>
        <end position="815"/>
    </location>
</feature>
<evidence type="ECO:0000313" key="16">
    <source>
        <dbReference type="EMBL" id="MDR7301748.1"/>
    </source>
</evidence>
<evidence type="ECO:0000256" key="13">
    <source>
        <dbReference type="ARBA" id="ARBA00049902"/>
    </source>
</evidence>
<keyword evidence="8" id="KW-0133">Cell shape</keyword>
<evidence type="ECO:0000256" key="11">
    <source>
        <dbReference type="ARBA" id="ARBA00023316"/>
    </source>
</evidence>
<evidence type="ECO:0000256" key="7">
    <source>
        <dbReference type="ARBA" id="ARBA00022801"/>
    </source>
</evidence>
<comment type="similarity">
    <text evidence="2">In the N-terminal section; belongs to the glycosyltransferase 51 family.</text>
</comment>
<sequence>MRVRDGLLKLFGLCVLAGVLVAGLLFPAAGAIGVMSNRASDTVSSLSSKLVTEQVPLVTTVTDRAGNPIAYLFKQNRTPVTSDQIANTMKAAMVAIEDQRFFEHQGVDWPGTVRAALSNQLAGRITQGASTITQQYVKNYLVHVVAAGNPVQQAEATEQTIARKLREIRIALQLEKRLSKQEILTRYLNVVPFGNRVYGVAAAARTYFDTSADKLTIPQAALLAGIVNEPGALNPVTHPDDALFRRNLVIDAMARQERITQEAAREARQAPLGIERPLNSLPNGCVGAGPENGFFCKYVIDYLERAGFSRKQLERGGYTIRTTLDQSITKAAHASAQKQVPPQESPGITNVMTVVEPGTKKHAVRALVTNRSFGFDKSKGETAYAWPSSMIPQGAGSVYKTFIAAAALEEGMGIHNVIPSPGSYTTMAYGPRPYTVTNAEGISPGPRTLQMALATSPNTAFVALQDRVGLGDAVDMAARLGMRKTLLRSNFGGRPLAPNSDELSQAETIKQKTFGGFTLGFTPTSPLELANVSATLSSGGVWCPPTPIKSIVDRHGDPVSITESPCEQVVDEELANAMFVGMSKDTTEGTAVAAAKAANWTRPTAAKTGTTESYESAAFIGATAHLAGSVLTFAHGPGQQGICLGNPPRLCGGGNIYGGTIPARTWMGAMKPAHKGMPTVPLPSVTPRYAEGGSDKEVPDVVGMNVEQATKTLREADYKVRKQAVSSSRSRGAVISQSPRGSVPPGKTVTISVSTGYIPPPRTHTKPPPPDQGRPAQDNPQEPTGRPSKSGEPGKPTPGGQPPPPRPPASPTPGG</sequence>
<keyword evidence="5" id="KW-0328">Glycosyltransferase</keyword>
<dbReference type="GO" id="GO:0006508">
    <property type="term" value="P:proteolysis"/>
    <property type="evidence" value="ECO:0007669"/>
    <property type="project" value="UniProtKB-KW"/>
</dbReference>
<dbReference type="GO" id="GO:0071555">
    <property type="term" value="P:cell wall organization"/>
    <property type="evidence" value="ECO:0007669"/>
    <property type="project" value="UniProtKB-KW"/>
</dbReference>
<dbReference type="GO" id="GO:0008955">
    <property type="term" value="F:peptidoglycan glycosyltransferase activity"/>
    <property type="evidence" value="ECO:0007669"/>
    <property type="project" value="UniProtKB-EC"/>
</dbReference>
<proteinExistence type="inferred from homology"/>
<comment type="caution">
    <text evidence="16">The sequence shown here is derived from an EMBL/GenBank/DDBJ whole genome shotgun (WGS) entry which is preliminary data.</text>
</comment>
<dbReference type="InterPro" id="IPR050396">
    <property type="entry name" value="Glycosyltr_51/Transpeptidase"/>
</dbReference>
<dbReference type="GO" id="GO:0008360">
    <property type="term" value="P:regulation of cell shape"/>
    <property type="evidence" value="ECO:0007669"/>
    <property type="project" value="UniProtKB-KW"/>
</dbReference>
<feature type="compositionally biased region" description="Polar residues" evidence="14">
    <location>
        <begin position="724"/>
        <end position="740"/>
    </location>
</feature>
<dbReference type="SMART" id="SM00740">
    <property type="entry name" value="PASTA"/>
    <property type="match status" value="1"/>
</dbReference>
<accession>A0AAE3ZDM7</accession>
<dbReference type="RefSeq" id="WP_310272669.1">
    <property type="nucleotide sequence ID" value="NZ_JAVDXW010000001.1"/>
</dbReference>
<reference evidence="16" key="1">
    <citation type="submission" date="2023-07" db="EMBL/GenBank/DDBJ databases">
        <title>Sequencing the genomes of 1000 actinobacteria strains.</title>
        <authorList>
            <person name="Klenk H.-P."/>
        </authorList>
    </citation>
    <scope>NUCLEOTIDE SEQUENCE</scope>
    <source>
        <strain evidence="16">DSM 45977</strain>
    </source>
</reference>
<protein>
    <submittedName>
        <fullName evidence="16">Membrane peptidoglycan carboxypeptidase</fullName>
    </submittedName>
</protein>
<dbReference type="SUPFAM" id="SSF56601">
    <property type="entry name" value="beta-lactamase/transpeptidase-like"/>
    <property type="match status" value="1"/>
</dbReference>
<dbReference type="GO" id="GO:0009252">
    <property type="term" value="P:peptidoglycan biosynthetic process"/>
    <property type="evidence" value="ECO:0007669"/>
    <property type="project" value="UniProtKB-KW"/>
</dbReference>
<evidence type="ECO:0000256" key="6">
    <source>
        <dbReference type="ARBA" id="ARBA00022679"/>
    </source>
</evidence>
<evidence type="ECO:0000313" key="17">
    <source>
        <dbReference type="Proteomes" id="UP001180845"/>
    </source>
</evidence>
<keyword evidence="3 16" id="KW-0121">Carboxypeptidase</keyword>
<feature type="region of interest" description="Disordered" evidence="14">
    <location>
        <begin position="721"/>
        <end position="815"/>
    </location>
</feature>
<dbReference type="SUPFAM" id="SSF53955">
    <property type="entry name" value="Lysozyme-like"/>
    <property type="match status" value="1"/>
</dbReference>
<evidence type="ECO:0000259" key="15">
    <source>
        <dbReference type="PROSITE" id="PS51178"/>
    </source>
</evidence>
<keyword evidence="17" id="KW-1185">Reference proteome</keyword>
<evidence type="ECO:0000256" key="5">
    <source>
        <dbReference type="ARBA" id="ARBA00022676"/>
    </source>
</evidence>
<keyword evidence="7" id="KW-0378">Hydrolase</keyword>
<dbReference type="EMBL" id="JAVDXW010000001">
    <property type="protein sequence ID" value="MDR7301748.1"/>
    <property type="molecule type" value="Genomic_DNA"/>
</dbReference>
<dbReference type="Gene3D" id="3.30.10.20">
    <property type="match status" value="1"/>
</dbReference>
<gene>
    <name evidence="16" type="ORF">JOF55_001929</name>
</gene>
<dbReference type="Pfam" id="PF00905">
    <property type="entry name" value="Transpeptidase"/>
    <property type="match status" value="1"/>
</dbReference>
<comment type="catalytic activity">
    <reaction evidence="12">
        <text>Preferential cleavage: (Ac)2-L-Lys-D-Ala-|-D-Ala. Also transpeptidation of peptidyl-alanyl moieties that are N-acyl substituents of D-alanine.</text>
        <dbReference type="EC" id="3.4.16.4"/>
    </reaction>
</comment>
<dbReference type="GO" id="GO:0008658">
    <property type="term" value="F:penicillin binding"/>
    <property type="evidence" value="ECO:0007669"/>
    <property type="project" value="InterPro"/>
</dbReference>
<dbReference type="Pfam" id="PF00912">
    <property type="entry name" value="Transgly"/>
    <property type="match status" value="1"/>
</dbReference>
<evidence type="ECO:0000256" key="1">
    <source>
        <dbReference type="ARBA" id="ARBA00007090"/>
    </source>
</evidence>
<evidence type="ECO:0000256" key="14">
    <source>
        <dbReference type="SAM" id="MobiDB-lite"/>
    </source>
</evidence>
<keyword evidence="11" id="KW-0961">Cell wall biogenesis/degradation</keyword>
<keyword evidence="10" id="KW-0511">Multifunctional enzyme</keyword>
<evidence type="ECO:0000256" key="3">
    <source>
        <dbReference type="ARBA" id="ARBA00022645"/>
    </source>
</evidence>
<dbReference type="AlphaFoldDB" id="A0AAE3ZDM7"/>
<organism evidence="16 17">
    <name type="scientific">Haloactinomyces albus</name>
    <dbReference type="NCBI Taxonomy" id="1352928"/>
    <lineage>
        <taxon>Bacteria</taxon>
        <taxon>Bacillati</taxon>
        <taxon>Actinomycetota</taxon>
        <taxon>Actinomycetes</taxon>
        <taxon>Actinopolysporales</taxon>
        <taxon>Actinopolysporaceae</taxon>
        <taxon>Haloactinomyces</taxon>
    </lineage>
</organism>
<keyword evidence="4" id="KW-0645">Protease</keyword>
<dbReference type="FunFam" id="1.10.3810.10:FF:000001">
    <property type="entry name" value="Penicillin-binding protein 1A"/>
    <property type="match status" value="1"/>
</dbReference>
<evidence type="ECO:0000256" key="10">
    <source>
        <dbReference type="ARBA" id="ARBA00023268"/>
    </source>
</evidence>
<dbReference type="Proteomes" id="UP001180845">
    <property type="component" value="Unassembled WGS sequence"/>
</dbReference>
<dbReference type="GO" id="GO:0030288">
    <property type="term" value="C:outer membrane-bounded periplasmic space"/>
    <property type="evidence" value="ECO:0007669"/>
    <property type="project" value="TreeGrafter"/>
</dbReference>
<dbReference type="InterPro" id="IPR012338">
    <property type="entry name" value="Beta-lactam/transpept-like"/>
</dbReference>
<dbReference type="InterPro" id="IPR001264">
    <property type="entry name" value="Glyco_trans_51"/>
</dbReference>
<keyword evidence="6" id="KW-0808">Transferase</keyword>
<evidence type="ECO:0000256" key="12">
    <source>
        <dbReference type="ARBA" id="ARBA00034000"/>
    </source>
</evidence>
<dbReference type="InterPro" id="IPR001460">
    <property type="entry name" value="PCN-bd_Tpept"/>
</dbReference>
<dbReference type="CDD" id="cd06577">
    <property type="entry name" value="PASTA_pknB"/>
    <property type="match status" value="1"/>
</dbReference>
<evidence type="ECO:0000256" key="9">
    <source>
        <dbReference type="ARBA" id="ARBA00022984"/>
    </source>
</evidence>
<name>A0AAE3ZDM7_9ACTN</name>
<dbReference type="PROSITE" id="PS51178">
    <property type="entry name" value="PASTA"/>
    <property type="match status" value="1"/>
</dbReference>
<feature type="compositionally biased region" description="Pro residues" evidence="14">
    <location>
        <begin position="758"/>
        <end position="772"/>
    </location>
</feature>
<dbReference type="PANTHER" id="PTHR32282:SF33">
    <property type="entry name" value="PEPTIDOGLYCAN GLYCOSYLTRANSFERASE"/>
    <property type="match status" value="1"/>
</dbReference>
<dbReference type="GO" id="GO:0009002">
    <property type="term" value="F:serine-type D-Ala-D-Ala carboxypeptidase activity"/>
    <property type="evidence" value="ECO:0007669"/>
    <property type="project" value="UniProtKB-EC"/>
</dbReference>
<evidence type="ECO:0000256" key="8">
    <source>
        <dbReference type="ARBA" id="ARBA00022960"/>
    </source>
</evidence>
<dbReference type="InterPro" id="IPR005543">
    <property type="entry name" value="PASTA_dom"/>
</dbReference>
<keyword evidence="9" id="KW-0573">Peptidoglycan synthesis</keyword>
<dbReference type="InterPro" id="IPR023346">
    <property type="entry name" value="Lysozyme-like_dom_sf"/>
</dbReference>
<feature type="domain" description="PASTA" evidence="15">
    <location>
        <begin position="693"/>
        <end position="755"/>
    </location>
</feature>
<dbReference type="InterPro" id="IPR036950">
    <property type="entry name" value="PBP_transglycosylase"/>
</dbReference>